<feature type="transmembrane region" description="Helical" evidence="1">
    <location>
        <begin position="62"/>
        <end position="79"/>
    </location>
</feature>
<protein>
    <submittedName>
        <fullName evidence="2">Uncharacterized protein</fullName>
    </submittedName>
</protein>
<keyword evidence="1" id="KW-0472">Membrane</keyword>
<organism evidence="2 3">
    <name type="scientific">Paracoccus aminophilus JCM 7686</name>
    <dbReference type="NCBI Taxonomy" id="1367847"/>
    <lineage>
        <taxon>Bacteria</taxon>
        <taxon>Pseudomonadati</taxon>
        <taxon>Pseudomonadota</taxon>
        <taxon>Alphaproteobacteria</taxon>
        <taxon>Rhodobacterales</taxon>
        <taxon>Paracoccaceae</taxon>
        <taxon>Paracoccus</taxon>
    </lineage>
</organism>
<feature type="transmembrane region" description="Helical" evidence="1">
    <location>
        <begin position="120"/>
        <end position="137"/>
    </location>
</feature>
<dbReference type="KEGG" id="pami:JCM7686_2828"/>
<feature type="transmembrane region" description="Helical" evidence="1">
    <location>
        <begin position="84"/>
        <end position="104"/>
    </location>
</feature>
<keyword evidence="1" id="KW-1133">Transmembrane helix</keyword>
<proteinExistence type="predicted"/>
<dbReference type="AlphaFoldDB" id="S5XR49"/>
<dbReference type="RefSeq" id="WP_020951522.1">
    <property type="nucleotide sequence ID" value="NC_022041.1"/>
</dbReference>
<dbReference type="EMBL" id="CP006650">
    <property type="protein sequence ID" value="AGT09884.1"/>
    <property type="molecule type" value="Genomic_DNA"/>
</dbReference>
<dbReference type="STRING" id="1367847.JCM7686_2828"/>
<name>S5XR49_PARAH</name>
<keyword evidence="1" id="KW-0812">Transmembrane</keyword>
<evidence type="ECO:0000256" key="1">
    <source>
        <dbReference type="SAM" id="Phobius"/>
    </source>
</evidence>
<accession>S5XR49</accession>
<dbReference type="Proteomes" id="UP000015480">
    <property type="component" value="Chromosome"/>
</dbReference>
<sequence length="149" mass="16409">MILNAVRALWLASALVPGFAALVLYQMARLRLYFCSGSGGGELPATLNEWRHLLPGLSAGDHILASLIFLPVMAIALFVPARRVWLAVAAAIVWMAAVLIHLGLQIPQSCPVEPQRLEPLWLYIWPAALATMLTFRLNTSRQAARNRDL</sequence>
<gene>
    <name evidence="2" type="ORF">JCM7686_2828</name>
</gene>
<reference evidence="2 3" key="1">
    <citation type="journal article" date="2014" name="BMC Genomics">
        <title>Architecture and functions of a multipartite genome of the methylotrophic bacterium Paracoccus aminophilus JCM 7686, containing primary and secondary chromids.</title>
        <authorList>
            <person name="Dziewit L."/>
            <person name="Czarnecki J."/>
            <person name="Wibberg D."/>
            <person name="Radlinska M."/>
            <person name="Mrozek P."/>
            <person name="Szymczak M."/>
            <person name="Schluter A."/>
            <person name="Puhler A."/>
            <person name="Bartosik D."/>
        </authorList>
    </citation>
    <scope>NUCLEOTIDE SEQUENCE [LARGE SCALE GENOMIC DNA]</scope>
    <source>
        <strain evidence="2">JCM 7686</strain>
    </source>
</reference>
<dbReference type="PATRIC" id="fig|1367847.3.peg.2834"/>
<keyword evidence="3" id="KW-1185">Reference proteome</keyword>
<evidence type="ECO:0000313" key="2">
    <source>
        <dbReference type="EMBL" id="AGT09884.1"/>
    </source>
</evidence>
<evidence type="ECO:0000313" key="3">
    <source>
        <dbReference type="Proteomes" id="UP000015480"/>
    </source>
</evidence>
<dbReference type="HOGENOM" id="CLU_1747860_0_0_5"/>